<comment type="caution">
    <text evidence="1">The sequence shown here is derived from an EMBL/GenBank/DDBJ whole genome shotgun (WGS) entry which is preliminary data.</text>
</comment>
<dbReference type="RefSeq" id="WP_204430079.1">
    <property type="nucleotide sequence ID" value="NZ_JANRHJ010000008.1"/>
</dbReference>
<proteinExistence type="predicted"/>
<organism evidence="1 2">
    <name type="scientific">Phocaeicola barnesiae</name>
    <dbReference type="NCBI Taxonomy" id="376804"/>
    <lineage>
        <taxon>Bacteria</taxon>
        <taxon>Pseudomonadati</taxon>
        <taxon>Bacteroidota</taxon>
        <taxon>Bacteroidia</taxon>
        <taxon>Bacteroidales</taxon>
        <taxon>Bacteroidaceae</taxon>
        <taxon>Phocaeicola</taxon>
    </lineage>
</organism>
<keyword evidence="2" id="KW-1185">Reference proteome</keyword>
<accession>A0AAW5N744</accession>
<name>A0AAW5N744_9BACT</name>
<reference evidence="1 2" key="1">
    <citation type="submission" date="2022-08" db="EMBL/GenBank/DDBJ databases">
        <authorList>
            <person name="Zeman M."/>
            <person name="Kubasova T."/>
        </authorList>
    </citation>
    <scope>NUCLEOTIDE SEQUENCE [LARGE SCALE GENOMIC DNA]</scope>
    <source>
        <strain evidence="1 2">ET62</strain>
    </source>
</reference>
<protein>
    <submittedName>
        <fullName evidence="1">Uncharacterized protein</fullName>
    </submittedName>
</protein>
<dbReference type="AlphaFoldDB" id="A0AAW5N744"/>
<evidence type="ECO:0000313" key="1">
    <source>
        <dbReference type="EMBL" id="MCR8874072.1"/>
    </source>
</evidence>
<evidence type="ECO:0000313" key="2">
    <source>
        <dbReference type="Proteomes" id="UP001204579"/>
    </source>
</evidence>
<dbReference type="Proteomes" id="UP001204579">
    <property type="component" value="Unassembled WGS sequence"/>
</dbReference>
<sequence length="71" mass="7903">MDRNAGRKVCIFYLGENIFPFYAAKVADCFFLHKASPLGAWLAGKKSSSLRCGIFSRQALCRKKQSTTSPL</sequence>
<dbReference type="EMBL" id="JANRHJ010000008">
    <property type="protein sequence ID" value="MCR8874072.1"/>
    <property type="molecule type" value="Genomic_DNA"/>
</dbReference>
<gene>
    <name evidence="1" type="ORF">NW209_08615</name>
</gene>